<dbReference type="AlphaFoldDB" id="A0A6C0DJV5"/>
<protein>
    <submittedName>
        <fullName evidence="1">Uncharacterized protein</fullName>
    </submittedName>
</protein>
<accession>A0A6C0DJV5</accession>
<dbReference type="EMBL" id="MN739617">
    <property type="protein sequence ID" value="QHT16209.1"/>
    <property type="molecule type" value="Genomic_DNA"/>
</dbReference>
<proteinExistence type="predicted"/>
<organism evidence="1">
    <name type="scientific">viral metagenome</name>
    <dbReference type="NCBI Taxonomy" id="1070528"/>
    <lineage>
        <taxon>unclassified sequences</taxon>
        <taxon>metagenomes</taxon>
        <taxon>organismal metagenomes</taxon>
    </lineage>
</organism>
<sequence>MIITRLDGKLVEINKYDFSNDVIYYEKIMNIKKGFIAKKASSNFLNEGQKIGESNTKALISNFLHIPIHL</sequence>
<reference evidence="1" key="1">
    <citation type="journal article" date="2020" name="Nature">
        <title>Giant virus diversity and host interactions through global metagenomics.</title>
        <authorList>
            <person name="Schulz F."/>
            <person name="Roux S."/>
            <person name="Paez-Espino D."/>
            <person name="Jungbluth S."/>
            <person name="Walsh D.A."/>
            <person name="Denef V.J."/>
            <person name="McMahon K.D."/>
            <person name="Konstantinidis K.T."/>
            <person name="Eloe-Fadrosh E.A."/>
            <person name="Kyrpides N.C."/>
            <person name="Woyke T."/>
        </authorList>
    </citation>
    <scope>NUCLEOTIDE SEQUENCE</scope>
    <source>
        <strain evidence="1">GVMAG-M-3300023174-182</strain>
    </source>
</reference>
<evidence type="ECO:0000313" key="1">
    <source>
        <dbReference type="EMBL" id="QHT16209.1"/>
    </source>
</evidence>
<name>A0A6C0DJV5_9ZZZZ</name>